<keyword evidence="3" id="KW-1185">Reference proteome</keyword>
<sequence length="70" mass="7719">MPFVNRACGPTKPETGATMLIILVFITILVALAVDFLLFLFDGNVWDAELEAKYERQMNAPFKDASAGIL</sequence>
<keyword evidence="1" id="KW-0472">Membrane</keyword>
<name>A0AAE3MZ04_9HYPH</name>
<dbReference type="AlphaFoldDB" id="A0AAE3MZ04"/>
<reference evidence="2" key="1">
    <citation type="submission" date="2022-07" db="EMBL/GenBank/DDBJ databases">
        <title>Ectorhizobium quercum gen.nov., sp. nov.</title>
        <authorList>
            <person name="Ma T."/>
            <person name="Li Y."/>
        </authorList>
    </citation>
    <scope>NUCLEOTIDE SEQUENCE</scope>
    <source>
        <strain evidence="2">BDR2-2</strain>
    </source>
</reference>
<dbReference type="Proteomes" id="UP001208771">
    <property type="component" value="Unassembled WGS sequence"/>
</dbReference>
<accession>A0AAE3MZ04</accession>
<protein>
    <submittedName>
        <fullName evidence="2">Uncharacterized protein</fullName>
    </submittedName>
</protein>
<evidence type="ECO:0000313" key="2">
    <source>
        <dbReference type="EMBL" id="MCX8997648.1"/>
    </source>
</evidence>
<gene>
    <name evidence="2" type="ORF">NOF55_11090</name>
</gene>
<evidence type="ECO:0000313" key="3">
    <source>
        <dbReference type="Proteomes" id="UP001208771"/>
    </source>
</evidence>
<comment type="caution">
    <text evidence="2">The sequence shown here is derived from an EMBL/GenBank/DDBJ whole genome shotgun (WGS) entry which is preliminary data.</text>
</comment>
<organism evidence="2 3">
    <name type="scientific">Ectorhizobium quercum</name>
    <dbReference type="NCBI Taxonomy" id="2965071"/>
    <lineage>
        <taxon>Bacteria</taxon>
        <taxon>Pseudomonadati</taxon>
        <taxon>Pseudomonadota</taxon>
        <taxon>Alphaproteobacteria</taxon>
        <taxon>Hyphomicrobiales</taxon>
        <taxon>Rhizobiaceae</taxon>
        <taxon>Ectorhizobium</taxon>
    </lineage>
</organism>
<dbReference type="EMBL" id="JANFPI010000003">
    <property type="protein sequence ID" value="MCX8997648.1"/>
    <property type="molecule type" value="Genomic_DNA"/>
</dbReference>
<feature type="transmembrane region" description="Helical" evidence="1">
    <location>
        <begin position="20"/>
        <end position="41"/>
    </location>
</feature>
<evidence type="ECO:0000256" key="1">
    <source>
        <dbReference type="SAM" id="Phobius"/>
    </source>
</evidence>
<keyword evidence="1" id="KW-0812">Transmembrane</keyword>
<keyword evidence="1" id="KW-1133">Transmembrane helix</keyword>
<proteinExistence type="predicted"/>